<evidence type="ECO:0000313" key="3">
    <source>
        <dbReference type="Proteomes" id="UP000006038"/>
    </source>
</evidence>
<proteinExistence type="predicted"/>
<feature type="compositionally biased region" description="Basic and acidic residues" evidence="1">
    <location>
        <begin position="1"/>
        <end position="10"/>
    </location>
</feature>
<feature type="region of interest" description="Disordered" evidence="1">
    <location>
        <begin position="1"/>
        <end position="29"/>
    </location>
</feature>
<reference evidence="2" key="1">
    <citation type="journal article" date="2013" name="Nat. Commun.">
        <title>Whole-genome sequencing of Oryza brachyantha reveals mechanisms underlying Oryza genome evolution.</title>
        <authorList>
            <person name="Chen J."/>
            <person name="Huang Q."/>
            <person name="Gao D."/>
            <person name="Wang J."/>
            <person name="Lang Y."/>
            <person name="Liu T."/>
            <person name="Li B."/>
            <person name="Bai Z."/>
            <person name="Luis Goicoechea J."/>
            <person name="Liang C."/>
            <person name="Chen C."/>
            <person name="Zhang W."/>
            <person name="Sun S."/>
            <person name="Liao Y."/>
            <person name="Zhang X."/>
            <person name="Yang L."/>
            <person name="Song C."/>
            <person name="Wang M."/>
            <person name="Shi J."/>
            <person name="Liu G."/>
            <person name="Liu J."/>
            <person name="Zhou H."/>
            <person name="Zhou W."/>
            <person name="Yu Q."/>
            <person name="An N."/>
            <person name="Chen Y."/>
            <person name="Cai Q."/>
            <person name="Wang B."/>
            <person name="Liu B."/>
            <person name="Min J."/>
            <person name="Huang Y."/>
            <person name="Wu H."/>
            <person name="Li Z."/>
            <person name="Zhang Y."/>
            <person name="Yin Y."/>
            <person name="Song W."/>
            <person name="Jiang J."/>
            <person name="Jackson S.A."/>
            <person name="Wing R.A."/>
            <person name="Wang J."/>
            <person name="Chen M."/>
        </authorList>
    </citation>
    <scope>NUCLEOTIDE SEQUENCE [LARGE SCALE GENOMIC DNA]</scope>
    <source>
        <strain evidence="2">cv. IRGC 101232</strain>
    </source>
</reference>
<evidence type="ECO:0000313" key="2">
    <source>
        <dbReference type="EnsemblPlants" id="OB05G22840.1"/>
    </source>
</evidence>
<reference evidence="2" key="2">
    <citation type="submission" date="2013-04" db="UniProtKB">
        <authorList>
            <consortium name="EnsemblPlants"/>
        </authorList>
    </citation>
    <scope>IDENTIFICATION</scope>
</reference>
<dbReference type="Gramene" id="OB05G22840.1">
    <property type="protein sequence ID" value="OB05G22840.1"/>
    <property type="gene ID" value="OB05G22840"/>
</dbReference>
<dbReference type="EnsemblPlants" id="OB05G22840.1">
    <property type="protein sequence ID" value="OB05G22840.1"/>
    <property type="gene ID" value="OB05G22840"/>
</dbReference>
<organism evidence="2">
    <name type="scientific">Oryza brachyantha</name>
    <name type="common">malo sina</name>
    <dbReference type="NCBI Taxonomy" id="4533"/>
    <lineage>
        <taxon>Eukaryota</taxon>
        <taxon>Viridiplantae</taxon>
        <taxon>Streptophyta</taxon>
        <taxon>Embryophyta</taxon>
        <taxon>Tracheophyta</taxon>
        <taxon>Spermatophyta</taxon>
        <taxon>Magnoliopsida</taxon>
        <taxon>Liliopsida</taxon>
        <taxon>Poales</taxon>
        <taxon>Poaceae</taxon>
        <taxon>BOP clade</taxon>
        <taxon>Oryzoideae</taxon>
        <taxon>Oryzeae</taxon>
        <taxon>Oryzinae</taxon>
        <taxon>Oryza</taxon>
    </lineage>
</organism>
<accession>J3M6R0</accession>
<protein>
    <submittedName>
        <fullName evidence="2">Uncharacterized protein</fullName>
    </submittedName>
</protein>
<name>J3M6R0_ORYBR</name>
<sequence length="76" mass="8243">MTTSSEKDLRPGTTLLARSAHTGAPKRTTSTSMVALPKAKLFTLMTCPAISMNCFLLRFTPGLPFLFTFCATSKLN</sequence>
<dbReference type="HOGENOM" id="CLU_2658483_0_0_1"/>
<dbReference type="Proteomes" id="UP000006038">
    <property type="component" value="Chromosome 5"/>
</dbReference>
<keyword evidence="3" id="KW-1185">Reference proteome</keyword>
<dbReference type="AlphaFoldDB" id="J3M6R0"/>
<evidence type="ECO:0000256" key="1">
    <source>
        <dbReference type="SAM" id="MobiDB-lite"/>
    </source>
</evidence>